<dbReference type="Gene3D" id="3.20.20.300">
    <property type="entry name" value="Glycoside hydrolase, family 3, N-terminal domain"/>
    <property type="match status" value="1"/>
</dbReference>
<comment type="caution">
    <text evidence="5">The sequence shown here is derived from an EMBL/GenBank/DDBJ whole genome shotgun (WGS) entry which is preliminary data.</text>
</comment>
<dbReference type="Pfam" id="PF00933">
    <property type="entry name" value="Glyco_hydro_3"/>
    <property type="match status" value="1"/>
</dbReference>
<dbReference type="PANTHER" id="PTHR30480">
    <property type="entry name" value="BETA-HEXOSAMINIDASE-RELATED"/>
    <property type="match status" value="1"/>
</dbReference>
<gene>
    <name evidence="5" type="ORF">OUY24_29660</name>
</gene>
<organism evidence="5 6">
    <name type="scientific">Nonomuraea ferruginea</name>
    <dbReference type="NCBI Taxonomy" id="46174"/>
    <lineage>
        <taxon>Bacteria</taxon>
        <taxon>Bacillati</taxon>
        <taxon>Actinomycetota</taxon>
        <taxon>Actinomycetes</taxon>
        <taxon>Streptosporangiales</taxon>
        <taxon>Streptosporangiaceae</taxon>
        <taxon>Nonomuraea</taxon>
    </lineage>
</organism>
<dbReference type="EMBL" id="JAPNUD010000111">
    <property type="protein sequence ID" value="MDA0644813.1"/>
    <property type="molecule type" value="Genomic_DNA"/>
</dbReference>
<proteinExistence type="inferred from homology"/>
<dbReference type="Proteomes" id="UP001212498">
    <property type="component" value="Unassembled WGS sequence"/>
</dbReference>
<dbReference type="InterPro" id="IPR050226">
    <property type="entry name" value="NagZ_Beta-hexosaminidase"/>
</dbReference>
<accession>A0ABT4T5M2</accession>
<dbReference type="PROSITE" id="PS00775">
    <property type="entry name" value="GLYCOSYL_HYDROL_F3"/>
    <property type="match status" value="1"/>
</dbReference>
<evidence type="ECO:0000259" key="4">
    <source>
        <dbReference type="Pfam" id="PF00933"/>
    </source>
</evidence>
<evidence type="ECO:0000313" key="6">
    <source>
        <dbReference type="Proteomes" id="UP001212498"/>
    </source>
</evidence>
<sequence length="481" mass="49441">MSRSDRGLRRLAAGTLLVAFQGTTPPGWVLRELERGLGGVTLFGFNVDGHEPPAALTAALREAGGEPVVSLDEEGGDVTRLAYHEGSPYPGNAALGAVDDAELTRQVYRAIGAELAACGINLDMAPDADVNSEADNPVIGTRAFGDEPGLVARHTVAAVEGLQAAGVAACVKHFPGHGATRVDSHLAIPVVDVTPEVLRERELAPFRAAIEAGTKSIMTAHVSVPALTGGTPATLSPAALTGLLRGELGYDGVVISDALDMHAITKSVGLAGGAVRSLAAGADLLCLGPIPGHDEVREVIDAIVAAVDEGTLPPARLEEAAARVEALRAWFGAPGRTLPERNGVGLRAARRAVRLAGEPAPLSQPLVVEVDTPPTIAVGDVPWGLGRWLPEAEVLRLAPGSADVPALLAKAADRSLVVVVRDAHRHPDSRALVSALVAARPDATVVEMGLPVWRPDTAAYLATYGAARANAQAAAELLAGT</sequence>
<keyword evidence="3" id="KW-0326">Glycosidase</keyword>
<dbReference type="PANTHER" id="PTHR30480:SF16">
    <property type="entry name" value="GLYCOSIDE HYDROLASE FAMILY 3 DOMAIN PROTEIN"/>
    <property type="match status" value="1"/>
</dbReference>
<feature type="domain" description="Glycoside hydrolase family 3 N-terminal" evidence="4">
    <location>
        <begin position="35"/>
        <end position="325"/>
    </location>
</feature>
<evidence type="ECO:0000256" key="1">
    <source>
        <dbReference type="ARBA" id="ARBA00005336"/>
    </source>
</evidence>
<keyword evidence="2 5" id="KW-0378">Hydrolase</keyword>
<evidence type="ECO:0000256" key="3">
    <source>
        <dbReference type="ARBA" id="ARBA00023295"/>
    </source>
</evidence>
<keyword evidence="6" id="KW-1185">Reference proteome</keyword>
<dbReference type="RefSeq" id="WP_271278663.1">
    <property type="nucleotide sequence ID" value="NZ_BAABFD010000014.1"/>
</dbReference>
<dbReference type="InterPro" id="IPR001764">
    <property type="entry name" value="Glyco_hydro_3_N"/>
</dbReference>
<evidence type="ECO:0000256" key="2">
    <source>
        <dbReference type="ARBA" id="ARBA00022801"/>
    </source>
</evidence>
<dbReference type="PRINTS" id="PR00133">
    <property type="entry name" value="GLHYDRLASE3"/>
</dbReference>
<reference evidence="5 6" key="1">
    <citation type="submission" date="2022-11" db="EMBL/GenBank/DDBJ databases">
        <title>Nonomuraea corallina sp. nov., a new species of the genus Nonomuraea isolated from sea side sediment in Thai sea.</title>
        <authorList>
            <person name="Ngamcharungchit C."/>
            <person name="Matsumoto A."/>
            <person name="Suriyachadkun C."/>
            <person name="Panbangred W."/>
            <person name="Inahashi Y."/>
            <person name="Intra B."/>
        </authorList>
    </citation>
    <scope>NUCLEOTIDE SEQUENCE [LARGE SCALE GENOMIC DNA]</scope>
    <source>
        <strain evidence="5 6">DSM 43553</strain>
    </source>
</reference>
<dbReference type="GO" id="GO:0016787">
    <property type="term" value="F:hydrolase activity"/>
    <property type="evidence" value="ECO:0007669"/>
    <property type="project" value="UniProtKB-KW"/>
</dbReference>
<dbReference type="InterPro" id="IPR036962">
    <property type="entry name" value="Glyco_hydro_3_N_sf"/>
</dbReference>
<dbReference type="SUPFAM" id="SSF51445">
    <property type="entry name" value="(Trans)glycosidases"/>
    <property type="match status" value="1"/>
</dbReference>
<dbReference type="InterPro" id="IPR019800">
    <property type="entry name" value="Glyco_hydro_3_AS"/>
</dbReference>
<dbReference type="InterPro" id="IPR017853">
    <property type="entry name" value="GH"/>
</dbReference>
<protein>
    <submittedName>
        <fullName evidence="5">Glycoside hydrolase family 3 protein</fullName>
    </submittedName>
</protein>
<comment type="similarity">
    <text evidence="1">Belongs to the glycosyl hydrolase 3 family.</text>
</comment>
<name>A0ABT4T5M2_9ACTN</name>
<evidence type="ECO:0000313" key="5">
    <source>
        <dbReference type="EMBL" id="MDA0644813.1"/>
    </source>
</evidence>